<protein>
    <recommendedName>
        <fullName evidence="4">Bulb-type lectin domain-containing protein</fullName>
    </recommendedName>
</protein>
<organism evidence="2 3">
    <name type="scientific">Lacihabitans lacunae</name>
    <dbReference type="NCBI Taxonomy" id="1028214"/>
    <lineage>
        <taxon>Bacteria</taxon>
        <taxon>Pseudomonadati</taxon>
        <taxon>Bacteroidota</taxon>
        <taxon>Cytophagia</taxon>
        <taxon>Cytophagales</taxon>
        <taxon>Leadbetterellaceae</taxon>
        <taxon>Lacihabitans</taxon>
    </lineage>
</organism>
<dbReference type="RefSeq" id="WP_379838133.1">
    <property type="nucleotide sequence ID" value="NZ_JBHRYQ010000001.1"/>
</dbReference>
<evidence type="ECO:0000256" key="1">
    <source>
        <dbReference type="SAM" id="SignalP"/>
    </source>
</evidence>
<keyword evidence="3" id="KW-1185">Reference proteome</keyword>
<feature type="signal peptide" evidence="1">
    <location>
        <begin position="1"/>
        <end position="19"/>
    </location>
</feature>
<comment type="caution">
    <text evidence="2">The sequence shown here is derived from an EMBL/GenBank/DDBJ whole genome shotgun (WGS) entry which is preliminary data.</text>
</comment>
<evidence type="ECO:0008006" key="4">
    <source>
        <dbReference type="Google" id="ProtNLM"/>
    </source>
</evidence>
<dbReference type="EMBL" id="JBHRYQ010000001">
    <property type="protein sequence ID" value="MFC3811292.1"/>
    <property type="molecule type" value="Genomic_DNA"/>
</dbReference>
<evidence type="ECO:0000313" key="3">
    <source>
        <dbReference type="Proteomes" id="UP001595616"/>
    </source>
</evidence>
<sequence>MKNLLIIFFLFQIVCFAQSSTISSSNLQIPSLNSSQINAIVSPQKGMIVFDYELKTLRTFVGTKWVSGNTQSSNFESQNMALFRGNANNNDNVFDMKTDANGNVYVLTTYRGTVTYGSQTFTNSHPIASYVALVKFNADGQILWANDLGNGTSYGPLSIDNVGNVFVGGNKFLANGLRDNTNDLPFSKPTFAPNGNAYGYQRIDGYSQTINNITFGCPNGTNPPNNNGVFAYDVNKNLLWVKYACAGDIFIDGTFTDAANNCYFTGYFYNGSFDFSGGTDPTAVLSTVNIKHFVGKITANGTFQWIKTFQNLKANAIDDAITHVSLHRIDAEGNLILLLGFNANDLYYNESVIVNANSCVSPQNYIAYGNAIELKINPSNGFLNSTQQGFSNAGYYSEQQTMITNDNIYNIKALPCPLSNEVCPPILPQAIILKRNKANEVIWATKTKATLNAIATSRGKSVWIAGSFTTGNLTFGSVSLTTSQANSMFLLRIKE</sequence>
<keyword evidence="1" id="KW-0732">Signal</keyword>
<evidence type="ECO:0000313" key="2">
    <source>
        <dbReference type="EMBL" id="MFC3811292.1"/>
    </source>
</evidence>
<feature type="chain" id="PRO_5045062107" description="Bulb-type lectin domain-containing protein" evidence="1">
    <location>
        <begin position="20"/>
        <end position="495"/>
    </location>
</feature>
<name>A0ABV7YWS3_9BACT</name>
<accession>A0ABV7YWS3</accession>
<gene>
    <name evidence="2" type="ORF">ACFOOI_11570</name>
</gene>
<proteinExistence type="predicted"/>
<reference evidence="3" key="1">
    <citation type="journal article" date="2019" name="Int. J. Syst. Evol. Microbiol.">
        <title>The Global Catalogue of Microorganisms (GCM) 10K type strain sequencing project: providing services to taxonomists for standard genome sequencing and annotation.</title>
        <authorList>
            <consortium name="The Broad Institute Genomics Platform"/>
            <consortium name="The Broad Institute Genome Sequencing Center for Infectious Disease"/>
            <person name="Wu L."/>
            <person name="Ma J."/>
        </authorList>
    </citation>
    <scope>NUCLEOTIDE SEQUENCE [LARGE SCALE GENOMIC DNA]</scope>
    <source>
        <strain evidence="3">CECT 7956</strain>
    </source>
</reference>
<dbReference type="Proteomes" id="UP001595616">
    <property type="component" value="Unassembled WGS sequence"/>
</dbReference>